<feature type="compositionally biased region" description="Basic and acidic residues" evidence="1">
    <location>
        <begin position="209"/>
        <end position="226"/>
    </location>
</feature>
<protein>
    <submittedName>
        <fullName evidence="2">Uncharacterized protein</fullName>
    </submittedName>
</protein>
<dbReference type="Gene3D" id="2.120.10.30">
    <property type="entry name" value="TolB, C-terminal domain"/>
    <property type="match status" value="1"/>
</dbReference>
<feature type="compositionally biased region" description="Polar residues" evidence="1">
    <location>
        <begin position="230"/>
        <end position="244"/>
    </location>
</feature>
<dbReference type="SUPFAM" id="SSF63829">
    <property type="entry name" value="Calcium-dependent phosphotriesterase"/>
    <property type="match status" value="1"/>
</dbReference>
<accession>A0A7S3JWQ5</accession>
<evidence type="ECO:0000256" key="1">
    <source>
        <dbReference type="SAM" id="MobiDB-lite"/>
    </source>
</evidence>
<name>A0A7S3JWQ5_9STRA</name>
<dbReference type="AlphaFoldDB" id="A0A7S3JWQ5"/>
<evidence type="ECO:0000313" key="2">
    <source>
        <dbReference type="EMBL" id="CAE0367676.1"/>
    </source>
</evidence>
<dbReference type="EMBL" id="HBIJ01012392">
    <property type="protein sequence ID" value="CAE0367676.1"/>
    <property type="molecule type" value="Transcribed_RNA"/>
</dbReference>
<organism evidence="2">
    <name type="scientific">Aureoumbra lagunensis</name>
    <dbReference type="NCBI Taxonomy" id="44058"/>
    <lineage>
        <taxon>Eukaryota</taxon>
        <taxon>Sar</taxon>
        <taxon>Stramenopiles</taxon>
        <taxon>Ochrophyta</taxon>
        <taxon>Pelagophyceae</taxon>
        <taxon>Pelagomonadales</taxon>
        <taxon>Aureoumbra</taxon>
    </lineage>
</organism>
<reference evidence="2" key="1">
    <citation type="submission" date="2021-01" db="EMBL/GenBank/DDBJ databases">
        <authorList>
            <person name="Corre E."/>
            <person name="Pelletier E."/>
            <person name="Niang G."/>
            <person name="Scheremetjew M."/>
            <person name="Finn R."/>
            <person name="Kale V."/>
            <person name="Holt S."/>
            <person name="Cochrane G."/>
            <person name="Meng A."/>
            <person name="Brown T."/>
            <person name="Cohen L."/>
        </authorList>
    </citation>
    <scope>NUCLEOTIDE SEQUENCE</scope>
    <source>
        <strain evidence="2">CCMP1510</strain>
    </source>
</reference>
<dbReference type="InterPro" id="IPR011042">
    <property type="entry name" value="6-blade_b-propeller_TolB-like"/>
</dbReference>
<feature type="region of interest" description="Disordered" evidence="1">
    <location>
        <begin position="207"/>
        <end position="244"/>
    </location>
</feature>
<gene>
    <name evidence="2" type="ORF">ALAG00032_LOCUS8433</name>
</gene>
<proteinExistence type="predicted"/>
<sequence>MIQIINTRDGKKQTIKYANSHIRLDQIKEIAIHPSTKDLYLIDSIALWKIGKFGQIQQIIQETQLASGLAITNNSTIFVATTQNHILSCFFNTNQSYSCSMLFDFSDYGSFFGGLSLDYTENYLFAAIDHHLIIIDHRTKNLIDFFDFKDSSLHIQKPSDILFASDGFLYLTTNNALIRFHLSSFFNKRKEHTLAQDEDPSIWHLLTSTDKEEDKNVQQSRLHKEDSDDQPPNTCLSSSSCSEG</sequence>